<dbReference type="AlphaFoldDB" id="G7JUD7"/>
<organism evidence="1 3">
    <name type="scientific">Medicago truncatula</name>
    <name type="common">Barrel medic</name>
    <name type="synonym">Medicago tribuloides</name>
    <dbReference type="NCBI Taxonomy" id="3880"/>
    <lineage>
        <taxon>Eukaryota</taxon>
        <taxon>Viridiplantae</taxon>
        <taxon>Streptophyta</taxon>
        <taxon>Embryophyta</taxon>
        <taxon>Tracheophyta</taxon>
        <taxon>Spermatophyta</taxon>
        <taxon>Magnoliopsida</taxon>
        <taxon>eudicotyledons</taxon>
        <taxon>Gunneridae</taxon>
        <taxon>Pentapetalae</taxon>
        <taxon>rosids</taxon>
        <taxon>fabids</taxon>
        <taxon>Fabales</taxon>
        <taxon>Fabaceae</taxon>
        <taxon>Papilionoideae</taxon>
        <taxon>50 kb inversion clade</taxon>
        <taxon>NPAAA clade</taxon>
        <taxon>Hologalegina</taxon>
        <taxon>IRL clade</taxon>
        <taxon>Trifolieae</taxon>
        <taxon>Medicago</taxon>
    </lineage>
</organism>
<protein>
    <submittedName>
        <fullName evidence="1 2">Uncharacterized protein</fullName>
    </submittedName>
</protein>
<evidence type="ECO:0000313" key="2">
    <source>
        <dbReference type="EnsemblPlants" id="AES92282"/>
    </source>
</evidence>
<evidence type="ECO:0000313" key="1">
    <source>
        <dbReference type="EMBL" id="AES92282.2"/>
    </source>
</evidence>
<sequence>MNSISVHTHTYIYSHIAKACAASGDAVRVRELHDDPSSRSCVFEWSSNDIFHKQSSGSLIMEATTLEATAPATTNTPYTENRLKYLASQKTEGNDPYPHKLSVPITILQ</sequence>
<accession>G7JUD7</accession>
<dbReference type="EMBL" id="CM001220">
    <property type="protein sequence ID" value="AES92282.2"/>
    <property type="molecule type" value="Genomic_DNA"/>
</dbReference>
<dbReference type="Proteomes" id="UP000002051">
    <property type="component" value="Chromosome 4"/>
</dbReference>
<name>G7JUD7_MEDTR</name>
<accession>A0A0C3X7R0</accession>
<keyword evidence="3" id="KW-1185">Reference proteome</keyword>
<reference evidence="1 3" key="2">
    <citation type="journal article" date="2014" name="BMC Genomics">
        <title>An improved genome release (version Mt4.0) for the model legume Medicago truncatula.</title>
        <authorList>
            <person name="Tang H."/>
            <person name="Krishnakumar V."/>
            <person name="Bidwell S."/>
            <person name="Rosen B."/>
            <person name="Chan A."/>
            <person name="Zhou S."/>
            <person name="Gentzbittel L."/>
            <person name="Childs K.L."/>
            <person name="Yandell M."/>
            <person name="Gundlach H."/>
            <person name="Mayer K.F."/>
            <person name="Schwartz D.C."/>
            <person name="Town C.D."/>
        </authorList>
    </citation>
    <scope>GENOME REANNOTATION</scope>
    <source>
        <strain evidence="2 3">cv. Jemalong A17</strain>
    </source>
</reference>
<proteinExistence type="predicted"/>
<dbReference type="HOGENOM" id="CLU_2187846_0_0_1"/>
<evidence type="ECO:0000313" key="3">
    <source>
        <dbReference type="Proteomes" id="UP000002051"/>
    </source>
</evidence>
<reference evidence="1 3" key="1">
    <citation type="journal article" date="2011" name="Nature">
        <title>The Medicago genome provides insight into the evolution of rhizobial symbioses.</title>
        <authorList>
            <person name="Young N.D."/>
            <person name="Debelle F."/>
            <person name="Oldroyd G.E."/>
            <person name="Geurts R."/>
            <person name="Cannon S.B."/>
            <person name="Udvardi M.K."/>
            <person name="Benedito V.A."/>
            <person name="Mayer K.F."/>
            <person name="Gouzy J."/>
            <person name="Schoof H."/>
            <person name="Van de Peer Y."/>
            <person name="Proost S."/>
            <person name="Cook D.R."/>
            <person name="Meyers B.C."/>
            <person name="Spannagl M."/>
            <person name="Cheung F."/>
            <person name="De Mita S."/>
            <person name="Krishnakumar V."/>
            <person name="Gundlach H."/>
            <person name="Zhou S."/>
            <person name="Mudge J."/>
            <person name="Bharti A.K."/>
            <person name="Murray J.D."/>
            <person name="Naoumkina M.A."/>
            <person name="Rosen B."/>
            <person name="Silverstein K.A."/>
            <person name="Tang H."/>
            <person name="Rombauts S."/>
            <person name="Zhao P.X."/>
            <person name="Zhou P."/>
            <person name="Barbe V."/>
            <person name="Bardou P."/>
            <person name="Bechner M."/>
            <person name="Bellec A."/>
            <person name="Berger A."/>
            <person name="Berges H."/>
            <person name="Bidwell S."/>
            <person name="Bisseling T."/>
            <person name="Choisne N."/>
            <person name="Couloux A."/>
            <person name="Denny R."/>
            <person name="Deshpande S."/>
            <person name="Dai X."/>
            <person name="Doyle J.J."/>
            <person name="Dudez A.M."/>
            <person name="Farmer A.D."/>
            <person name="Fouteau S."/>
            <person name="Franken C."/>
            <person name="Gibelin C."/>
            <person name="Gish J."/>
            <person name="Goldstein S."/>
            <person name="Gonzalez A.J."/>
            <person name="Green P.J."/>
            <person name="Hallab A."/>
            <person name="Hartog M."/>
            <person name="Hua A."/>
            <person name="Humphray S.J."/>
            <person name="Jeong D.H."/>
            <person name="Jing Y."/>
            <person name="Jocker A."/>
            <person name="Kenton S.M."/>
            <person name="Kim D.J."/>
            <person name="Klee K."/>
            <person name="Lai H."/>
            <person name="Lang C."/>
            <person name="Lin S."/>
            <person name="Macmil S.L."/>
            <person name="Magdelenat G."/>
            <person name="Matthews L."/>
            <person name="McCorrison J."/>
            <person name="Monaghan E.L."/>
            <person name="Mun J.H."/>
            <person name="Najar F.Z."/>
            <person name="Nicholson C."/>
            <person name="Noirot C."/>
            <person name="O'Bleness M."/>
            <person name="Paule C.R."/>
            <person name="Poulain J."/>
            <person name="Prion F."/>
            <person name="Qin B."/>
            <person name="Qu C."/>
            <person name="Retzel E.F."/>
            <person name="Riddle C."/>
            <person name="Sallet E."/>
            <person name="Samain S."/>
            <person name="Samson N."/>
            <person name="Sanders I."/>
            <person name="Saurat O."/>
            <person name="Scarpelli C."/>
            <person name="Schiex T."/>
            <person name="Segurens B."/>
            <person name="Severin A.J."/>
            <person name="Sherrier D.J."/>
            <person name="Shi R."/>
            <person name="Sims S."/>
            <person name="Singer S.R."/>
            <person name="Sinharoy S."/>
            <person name="Sterck L."/>
            <person name="Viollet A."/>
            <person name="Wang B.B."/>
            <person name="Wang K."/>
            <person name="Wang M."/>
            <person name="Wang X."/>
            <person name="Warfsmann J."/>
            <person name="Weissenbach J."/>
            <person name="White D.D."/>
            <person name="White J.D."/>
            <person name="Wiley G.B."/>
            <person name="Wincker P."/>
            <person name="Xing Y."/>
            <person name="Yang L."/>
            <person name="Yao Z."/>
            <person name="Ying F."/>
            <person name="Zhai J."/>
            <person name="Zhou L."/>
            <person name="Zuber A."/>
            <person name="Denarie J."/>
            <person name="Dixon R.A."/>
            <person name="May G.D."/>
            <person name="Schwartz D.C."/>
            <person name="Rogers J."/>
            <person name="Quetier F."/>
            <person name="Town C.D."/>
            <person name="Roe B.A."/>
        </authorList>
    </citation>
    <scope>NUCLEOTIDE SEQUENCE [LARGE SCALE GENOMIC DNA]</scope>
    <source>
        <strain evidence="1">A17</strain>
        <strain evidence="2 3">cv. Jemalong A17</strain>
    </source>
</reference>
<reference evidence="2" key="3">
    <citation type="submission" date="2015-04" db="UniProtKB">
        <authorList>
            <consortium name="EnsemblPlants"/>
        </authorList>
    </citation>
    <scope>IDENTIFICATION</scope>
    <source>
        <strain evidence="2">cv. Jemalong A17</strain>
    </source>
</reference>
<dbReference type="EnsemblPlants" id="AES92282">
    <property type="protein sequence ID" value="AES92282"/>
    <property type="gene ID" value="MTR_4g127780"/>
</dbReference>
<dbReference type="PaxDb" id="3880-AES92282"/>
<gene>
    <name evidence="1" type="ordered locus">MTR_4g127780</name>
</gene>